<feature type="chain" id="PRO_5012612467" evidence="3">
    <location>
        <begin position="20"/>
        <end position="1015"/>
    </location>
</feature>
<feature type="transmembrane region" description="Helical" evidence="2">
    <location>
        <begin position="787"/>
        <end position="805"/>
    </location>
</feature>
<evidence type="ECO:0000256" key="3">
    <source>
        <dbReference type="SAM" id="SignalP"/>
    </source>
</evidence>
<dbReference type="Gene3D" id="1.20.5.1930">
    <property type="match status" value="1"/>
</dbReference>
<dbReference type="Gene3D" id="2.130.10.10">
    <property type="entry name" value="YVTN repeat-like/Quinoprotein amine dehydrogenase"/>
    <property type="match status" value="2"/>
</dbReference>
<evidence type="ECO:0000256" key="1">
    <source>
        <dbReference type="ARBA" id="ARBA00022553"/>
    </source>
</evidence>
<dbReference type="Pfam" id="PF07495">
    <property type="entry name" value="Y_Y_Y"/>
    <property type="match status" value="1"/>
</dbReference>
<keyword evidence="3" id="KW-0732">Signal</keyword>
<evidence type="ECO:0000313" key="6">
    <source>
        <dbReference type="Proteomes" id="UP000184368"/>
    </source>
</evidence>
<dbReference type="CDD" id="cd00063">
    <property type="entry name" value="FN3"/>
    <property type="match status" value="1"/>
</dbReference>
<proteinExistence type="predicted"/>
<organism evidence="5 6">
    <name type="scientific">Cnuella takakiae</name>
    <dbReference type="NCBI Taxonomy" id="1302690"/>
    <lineage>
        <taxon>Bacteria</taxon>
        <taxon>Pseudomonadati</taxon>
        <taxon>Bacteroidota</taxon>
        <taxon>Chitinophagia</taxon>
        <taxon>Chitinophagales</taxon>
        <taxon>Chitinophagaceae</taxon>
        <taxon>Cnuella</taxon>
    </lineage>
</organism>
<reference evidence="5 6" key="1">
    <citation type="submission" date="2016-11" db="EMBL/GenBank/DDBJ databases">
        <authorList>
            <person name="Jaros S."/>
            <person name="Januszkiewicz K."/>
            <person name="Wedrychowicz H."/>
        </authorList>
    </citation>
    <scope>NUCLEOTIDE SEQUENCE [LARGE SCALE GENOMIC DNA]</scope>
    <source>
        <strain evidence="5 6">DSM 26897</strain>
    </source>
</reference>
<dbReference type="GO" id="GO:0000155">
    <property type="term" value="F:phosphorelay sensor kinase activity"/>
    <property type="evidence" value="ECO:0007669"/>
    <property type="project" value="TreeGrafter"/>
</dbReference>
<dbReference type="RefSeq" id="WP_073045007.1">
    <property type="nucleotide sequence ID" value="NZ_FQUO01000012.1"/>
</dbReference>
<dbReference type="STRING" id="1302690.BUE76_04460"/>
<dbReference type="PANTHER" id="PTHR43547">
    <property type="entry name" value="TWO-COMPONENT HISTIDINE KINASE"/>
    <property type="match status" value="1"/>
</dbReference>
<name>A0A1M5END1_9BACT</name>
<dbReference type="AlphaFoldDB" id="A0A1M5END1"/>
<dbReference type="InterPro" id="IPR011110">
    <property type="entry name" value="Reg_prop"/>
</dbReference>
<dbReference type="Pfam" id="PF07494">
    <property type="entry name" value="Reg_prop"/>
    <property type="match status" value="2"/>
</dbReference>
<dbReference type="SUPFAM" id="SSF63829">
    <property type="entry name" value="Calcium-dependent phosphotriesterase"/>
    <property type="match status" value="2"/>
</dbReference>
<feature type="signal peptide" evidence="3">
    <location>
        <begin position="1"/>
        <end position="19"/>
    </location>
</feature>
<dbReference type="Proteomes" id="UP000184368">
    <property type="component" value="Unassembled WGS sequence"/>
</dbReference>
<keyword evidence="2" id="KW-0472">Membrane</keyword>
<feature type="domain" description="Two component regulator three Y" evidence="4">
    <location>
        <begin position="724"/>
        <end position="780"/>
    </location>
</feature>
<accession>A0A1M5END1</accession>
<dbReference type="OrthoDB" id="9778366at2"/>
<dbReference type="PANTHER" id="PTHR43547:SF2">
    <property type="entry name" value="HYBRID SIGNAL TRANSDUCTION HISTIDINE KINASE C"/>
    <property type="match status" value="1"/>
</dbReference>
<evidence type="ECO:0000313" key="5">
    <source>
        <dbReference type="EMBL" id="SHF80601.1"/>
    </source>
</evidence>
<dbReference type="EMBL" id="FQUO01000012">
    <property type="protein sequence ID" value="SHF80601.1"/>
    <property type="molecule type" value="Genomic_DNA"/>
</dbReference>
<evidence type="ECO:0000256" key="2">
    <source>
        <dbReference type="SAM" id="Phobius"/>
    </source>
</evidence>
<dbReference type="InterPro" id="IPR015943">
    <property type="entry name" value="WD40/YVTN_repeat-like_dom_sf"/>
</dbReference>
<evidence type="ECO:0000259" key="4">
    <source>
        <dbReference type="Pfam" id="PF07495"/>
    </source>
</evidence>
<dbReference type="InterPro" id="IPR011123">
    <property type="entry name" value="Y_Y_Y"/>
</dbReference>
<dbReference type="InterPro" id="IPR013783">
    <property type="entry name" value="Ig-like_fold"/>
</dbReference>
<sequence>MNRALLLYFLCLLLHTGFAQSLKPFAFAHYTMQEGLASNEINAMVQDATGYLWIASNNGLQRFDGVQFKTFRNRKGDTTAIPENVINELHIDKEGTLWILTGNGTVGSFDRDRFRFRKAPLLPRTDTAFLAEKHFLSDRDGRLFLMMMGHELLGLDKKRHAFTPQASVVPLPKGMPIMWMSHQPGTQKYWVSVFGRSLSIYNRQTNTWSDAENNRENEPAVSQFKGKLGVMYSFFDKQGRLWFQNWDKGGFPFVMNWDTRSNKLQQFEYITSLKTYHEVNGFMQQQDGRVWVRGLQVFGYMQEAENKFYLIPNDARNPEGIAYERVNCLYEDREHNLWVSTQNHGLYRYNPSAQYFANFTHKNPVTKTLGEGAILSFVQTKNGDLLAASWGDGLFRYDKQLRPVPLGVRDLSDGLLHPFWSLYASGDSNTIWIGCQPGVYQWDQAKNTMYHRNPPILKDHTVRQLVEDRAGNLWLGMHGFGVYRWINPKQPGKDSVVHIEATGKAMVNVVYADTKGWIWIGTGSSGLFVYHGASAKLLAHYTTGTKLLNGAFTSEIGGITEYNDSMMLVASPRELYWYNRQQQSLRLVQLPDALMGNIMALQTDKAGSIWISTTNALYRYHPLRKVLVMFNRVDGINNDHFVHSATYRRPDGRLFFGNSNAFISFDPAAIRISEQTPGVVLTSIQAGKRELPVDSVLRLPQLELGARNNSLSFSFSALTYTGYYLIQYRMEGLDDEWQLADRENRASFPILPPGKYTLQLRAINAEGVSSPQLTAISLQVLPPFYQTWWFFTLLALLVSGVLFFIDRQRMRRKQALEKVRTDIANGLHQEVNTALNNINILSEIARLKSDREPEKAKEYIEQIHTKSHNMIIAMDDMLWSLDPDNDTMDKTISRVREFADALTQRYGVAIDMLIDKKVERLELDMKLRHEAFLLFKEGLRSLVAAGTPHCIVNLSLDKAKLLFTIEFVTEGCDMQQLTNLLHRRDMTARINNLKAKLQVQVHKSRSMFMLQLPLS</sequence>
<keyword evidence="2" id="KW-1133">Transmembrane helix</keyword>
<keyword evidence="2" id="KW-0812">Transmembrane</keyword>
<protein>
    <submittedName>
        <fullName evidence="5">Ligand-binding sensor domain-containing protein</fullName>
    </submittedName>
</protein>
<dbReference type="InterPro" id="IPR003961">
    <property type="entry name" value="FN3_dom"/>
</dbReference>
<dbReference type="Gene3D" id="2.60.40.10">
    <property type="entry name" value="Immunoglobulins"/>
    <property type="match status" value="1"/>
</dbReference>
<gene>
    <name evidence="5" type="ORF">SAMN05444008_112111</name>
</gene>
<keyword evidence="6" id="KW-1185">Reference proteome</keyword>
<keyword evidence="1" id="KW-0597">Phosphoprotein</keyword>